<proteinExistence type="predicted"/>
<dbReference type="EMBL" id="JAVHNQ010000008">
    <property type="protein sequence ID" value="KAK6340528.1"/>
    <property type="molecule type" value="Genomic_DNA"/>
</dbReference>
<feature type="transmembrane region" description="Helical" evidence="1">
    <location>
        <begin position="315"/>
        <end position="335"/>
    </location>
</feature>
<evidence type="ECO:0000256" key="1">
    <source>
        <dbReference type="SAM" id="Phobius"/>
    </source>
</evidence>
<accession>A0AAV9UDG8</accession>
<evidence type="ECO:0000313" key="2">
    <source>
        <dbReference type="EMBL" id="KAK6340528.1"/>
    </source>
</evidence>
<protein>
    <submittedName>
        <fullName evidence="2">Uncharacterized protein</fullName>
    </submittedName>
</protein>
<dbReference type="Proteomes" id="UP001375240">
    <property type="component" value="Unassembled WGS sequence"/>
</dbReference>
<feature type="transmembrane region" description="Helical" evidence="1">
    <location>
        <begin position="51"/>
        <end position="70"/>
    </location>
</feature>
<feature type="transmembrane region" description="Helical" evidence="1">
    <location>
        <begin position="120"/>
        <end position="140"/>
    </location>
</feature>
<name>A0AAV9UDG8_9PEZI</name>
<evidence type="ECO:0000313" key="3">
    <source>
        <dbReference type="Proteomes" id="UP001375240"/>
    </source>
</evidence>
<feature type="transmembrane region" description="Helical" evidence="1">
    <location>
        <begin position="243"/>
        <end position="264"/>
    </location>
</feature>
<sequence>MDVGSMVRRAAEANETGWPFGPQGIKTGYYSKNHTSDVSLVYDPLTILVPWPWLLFSFAVSFLVAAWGYYSTLKQRYEADGEGIRSKITVLVFLLTTVRSVATFILAIKSYTGPSRYPPISAVAALAISALSSALDCGLLSARYYGFVIKRVAQLNAWITFASTAMMFAFPFVENSFAYGRFHAAGGTCPVAVRDCSYQPPIVGCPDDWATMSNKDRADFWGSLYKDLAGLGFDQTITSPSEVALGIVAMLIAVYIAFSGFRLISRGRDLFDRLWNYREEAERKRHEASEANSEEVFFVNALNREKPKPPIRRDATAFTIISIIVLTAVAVPLHAQQETHPKKIWVMDGFGKPDNVKKLSEGPRFREQMMKQYTGENVEGTSWVDCYQVTAPISKVGFMTTWIDLQKSEPLTFLAML</sequence>
<keyword evidence="1" id="KW-0472">Membrane</keyword>
<organism evidence="2 3">
    <name type="scientific">Orbilia brochopaga</name>
    <dbReference type="NCBI Taxonomy" id="3140254"/>
    <lineage>
        <taxon>Eukaryota</taxon>
        <taxon>Fungi</taxon>
        <taxon>Dikarya</taxon>
        <taxon>Ascomycota</taxon>
        <taxon>Pezizomycotina</taxon>
        <taxon>Orbiliomycetes</taxon>
        <taxon>Orbiliales</taxon>
        <taxon>Orbiliaceae</taxon>
        <taxon>Orbilia</taxon>
    </lineage>
</organism>
<dbReference type="AlphaFoldDB" id="A0AAV9UDG8"/>
<feature type="transmembrane region" description="Helical" evidence="1">
    <location>
        <begin position="152"/>
        <end position="173"/>
    </location>
</feature>
<keyword evidence="3" id="KW-1185">Reference proteome</keyword>
<feature type="transmembrane region" description="Helical" evidence="1">
    <location>
        <begin position="90"/>
        <end position="108"/>
    </location>
</feature>
<keyword evidence="1" id="KW-1133">Transmembrane helix</keyword>
<comment type="caution">
    <text evidence="2">The sequence shown here is derived from an EMBL/GenBank/DDBJ whole genome shotgun (WGS) entry which is preliminary data.</text>
</comment>
<reference evidence="2 3" key="1">
    <citation type="submission" date="2019-10" db="EMBL/GenBank/DDBJ databases">
        <authorList>
            <person name="Palmer J.M."/>
        </authorList>
    </citation>
    <scope>NUCLEOTIDE SEQUENCE [LARGE SCALE GENOMIC DNA]</scope>
    <source>
        <strain evidence="2 3">TWF696</strain>
    </source>
</reference>
<keyword evidence="1" id="KW-0812">Transmembrane</keyword>
<gene>
    <name evidence="2" type="ORF">TWF696_008854</name>
</gene>